<protein>
    <submittedName>
        <fullName evidence="2">Conserved domain protein</fullName>
    </submittedName>
</protein>
<evidence type="ECO:0000313" key="1">
    <source>
        <dbReference type="Proteomes" id="UP000046392"/>
    </source>
</evidence>
<sequence length="76" mass="9035">MTIERTNSQQVKMSFNDDRYLKLYKKVKDELEGVLGKMGEVFDERKRQENREILAKIDKTIRKSEDDGDTVYYSNP</sequence>
<evidence type="ECO:0000313" key="2">
    <source>
        <dbReference type="WBParaSite" id="SPAL_0000638200.1"/>
    </source>
</evidence>
<organism evidence="1 2">
    <name type="scientific">Strongyloides papillosus</name>
    <name type="common">Intestinal threadworm</name>
    <dbReference type="NCBI Taxonomy" id="174720"/>
    <lineage>
        <taxon>Eukaryota</taxon>
        <taxon>Metazoa</taxon>
        <taxon>Ecdysozoa</taxon>
        <taxon>Nematoda</taxon>
        <taxon>Chromadorea</taxon>
        <taxon>Rhabditida</taxon>
        <taxon>Tylenchina</taxon>
        <taxon>Panagrolaimomorpha</taxon>
        <taxon>Strongyloidoidea</taxon>
        <taxon>Strongyloididae</taxon>
        <taxon>Strongyloides</taxon>
    </lineage>
</organism>
<dbReference type="AlphaFoldDB" id="A0A0N5BKC3"/>
<reference evidence="2" key="1">
    <citation type="submission" date="2017-02" db="UniProtKB">
        <authorList>
            <consortium name="WormBaseParasite"/>
        </authorList>
    </citation>
    <scope>IDENTIFICATION</scope>
</reference>
<accession>A0A0N5BKC3</accession>
<dbReference type="Proteomes" id="UP000046392">
    <property type="component" value="Unplaced"/>
</dbReference>
<keyword evidence="1" id="KW-1185">Reference proteome</keyword>
<name>A0A0N5BKC3_STREA</name>
<proteinExistence type="predicted"/>
<dbReference type="WBParaSite" id="SPAL_0000638200.1">
    <property type="protein sequence ID" value="SPAL_0000638200.1"/>
    <property type="gene ID" value="SPAL_0000638200"/>
</dbReference>